<dbReference type="PRINTS" id="PR00060">
    <property type="entry name" value="RIBOSOMALL16"/>
</dbReference>
<evidence type="ECO:0000256" key="6">
    <source>
        <dbReference type="HAMAP-Rule" id="MF_01342"/>
    </source>
</evidence>
<dbReference type="InterPro" id="IPR020798">
    <property type="entry name" value="Ribosomal_uL16_CS"/>
</dbReference>
<name>A0A1F4SRW1_UNCSA</name>
<dbReference type="GO" id="GO:0006412">
    <property type="term" value="P:translation"/>
    <property type="evidence" value="ECO:0007669"/>
    <property type="project" value="UniProtKB-UniRule"/>
</dbReference>
<sequence>MLQPGKTKFRKEQRGRLRGTAATGNTLHFGEYGMQSMETAFLTVNQIEAARKALTHFFKRSGKIWVRVLADKPYSSRPAETRMGGGKGAPEYFVARVRRGHILFEVSGVKQNEAEEGFRLASFKLPVKVRLVKA</sequence>
<dbReference type="EMBL" id="MEUB01000020">
    <property type="protein sequence ID" value="OGC23182.1"/>
    <property type="molecule type" value="Genomic_DNA"/>
</dbReference>
<reference evidence="10 11" key="1">
    <citation type="journal article" date="2016" name="Nat. Commun.">
        <title>Thousands of microbial genomes shed light on interconnected biogeochemical processes in an aquifer system.</title>
        <authorList>
            <person name="Anantharaman K."/>
            <person name="Brown C.T."/>
            <person name="Hug L.A."/>
            <person name="Sharon I."/>
            <person name="Castelle C.J."/>
            <person name="Probst A.J."/>
            <person name="Thomas B.C."/>
            <person name="Singh A."/>
            <person name="Wilkins M.J."/>
            <person name="Karaoz U."/>
            <person name="Brodie E.L."/>
            <person name="Williams K.H."/>
            <person name="Hubbard S.S."/>
            <person name="Banfield J.F."/>
        </authorList>
    </citation>
    <scope>NUCLEOTIDE SEQUENCE [LARGE SCALE GENOMIC DNA]</scope>
</reference>
<keyword evidence="6 8" id="KW-0694">RNA-binding</keyword>
<accession>A0A1F4SRW1</accession>
<dbReference type="CDD" id="cd01433">
    <property type="entry name" value="Ribosomal_L16_L10e"/>
    <property type="match status" value="1"/>
</dbReference>
<dbReference type="GO" id="GO:0000049">
    <property type="term" value="F:tRNA binding"/>
    <property type="evidence" value="ECO:0007669"/>
    <property type="project" value="UniProtKB-KW"/>
</dbReference>
<keyword evidence="2 6" id="KW-0820">tRNA-binding</keyword>
<dbReference type="STRING" id="1802579.A2310_06180"/>
<keyword evidence="6 8" id="KW-0699">rRNA-binding</keyword>
<evidence type="ECO:0000256" key="1">
    <source>
        <dbReference type="ARBA" id="ARBA00008931"/>
    </source>
</evidence>
<dbReference type="GO" id="GO:0019843">
    <property type="term" value="F:rRNA binding"/>
    <property type="evidence" value="ECO:0007669"/>
    <property type="project" value="UniProtKB-UniRule"/>
</dbReference>
<dbReference type="HAMAP" id="MF_01342">
    <property type="entry name" value="Ribosomal_uL16"/>
    <property type="match status" value="1"/>
</dbReference>
<evidence type="ECO:0000313" key="10">
    <source>
        <dbReference type="EMBL" id="OGC23182.1"/>
    </source>
</evidence>
<dbReference type="NCBIfam" id="TIGR01164">
    <property type="entry name" value="rplP_bact"/>
    <property type="match status" value="1"/>
</dbReference>
<dbReference type="GO" id="GO:0003735">
    <property type="term" value="F:structural constituent of ribosome"/>
    <property type="evidence" value="ECO:0007669"/>
    <property type="project" value="InterPro"/>
</dbReference>
<evidence type="ECO:0000313" key="11">
    <source>
        <dbReference type="Proteomes" id="UP000178417"/>
    </source>
</evidence>
<dbReference type="SUPFAM" id="SSF54686">
    <property type="entry name" value="Ribosomal protein L16p/L10e"/>
    <property type="match status" value="1"/>
</dbReference>
<dbReference type="AlphaFoldDB" id="A0A1F4SRW1"/>
<comment type="function">
    <text evidence="6 8">Binds 23S rRNA and is also seen to make contacts with the A and possibly P site tRNAs.</text>
</comment>
<comment type="caution">
    <text evidence="10">The sequence shown here is derived from an EMBL/GenBank/DDBJ whole genome shotgun (WGS) entry which is preliminary data.</text>
</comment>
<dbReference type="PROSITE" id="PS00586">
    <property type="entry name" value="RIBOSOMAL_L16_1"/>
    <property type="match status" value="1"/>
</dbReference>
<dbReference type="PROSITE" id="PS00701">
    <property type="entry name" value="RIBOSOMAL_L16_2"/>
    <property type="match status" value="1"/>
</dbReference>
<evidence type="ECO:0000256" key="3">
    <source>
        <dbReference type="ARBA" id="ARBA00022980"/>
    </source>
</evidence>
<dbReference type="InterPro" id="IPR047873">
    <property type="entry name" value="Ribosomal_uL16"/>
</dbReference>
<gene>
    <name evidence="6" type="primary">rplP</name>
    <name evidence="10" type="ORF">A2310_06180</name>
</gene>
<dbReference type="InterPro" id="IPR036920">
    <property type="entry name" value="Ribosomal_uL16_sf"/>
</dbReference>
<feature type="region of interest" description="Disordered" evidence="9">
    <location>
        <begin position="1"/>
        <end position="21"/>
    </location>
</feature>
<dbReference type="Gene3D" id="3.90.1170.10">
    <property type="entry name" value="Ribosomal protein L10e/L16"/>
    <property type="match status" value="1"/>
</dbReference>
<dbReference type="PANTHER" id="PTHR12220">
    <property type="entry name" value="50S/60S RIBOSOMAL PROTEIN L16"/>
    <property type="match status" value="1"/>
</dbReference>
<evidence type="ECO:0000256" key="4">
    <source>
        <dbReference type="ARBA" id="ARBA00023274"/>
    </source>
</evidence>
<keyword evidence="3 6" id="KW-0689">Ribosomal protein</keyword>
<comment type="similarity">
    <text evidence="1 6 7">Belongs to the universal ribosomal protein uL16 family.</text>
</comment>
<evidence type="ECO:0000256" key="7">
    <source>
        <dbReference type="RuleBase" id="RU004413"/>
    </source>
</evidence>
<dbReference type="InterPro" id="IPR016180">
    <property type="entry name" value="Ribosomal_uL16_dom"/>
</dbReference>
<evidence type="ECO:0000256" key="8">
    <source>
        <dbReference type="RuleBase" id="RU004414"/>
    </source>
</evidence>
<dbReference type="InterPro" id="IPR000114">
    <property type="entry name" value="Ribosomal_uL16_bact-type"/>
</dbReference>
<dbReference type="FunFam" id="3.90.1170.10:FF:000001">
    <property type="entry name" value="50S ribosomal protein L16"/>
    <property type="match status" value="1"/>
</dbReference>
<proteinExistence type="inferred from homology"/>
<dbReference type="PANTHER" id="PTHR12220:SF13">
    <property type="entry name" value="LARGE RIBOSOMAL SUBUNIT PROTEIN UL16M"/>
    <property type="match status" value="1"/>
</dbReference>
<dbReference type="Pfam" id="PF00252">
    <property type="entry name" value="Ribosomal_L16"/>
    <property type="match status" value="1"/>
</dbReference>
<comment type="subunit">
    <text evidence="6 8">Part of the 50S ribosomal subunit.</text>
</comment>
<organism evidence="10 11">
    <name type="scientific">candidate division WOR-1 bacterium RIFOXYB2_FULL_37_13</name>
    <dbReference type="NCBI Taxonomy" id="1802579"/>
    <lineage>
        <taxon>Bacteria</taxon>
        <taxon>Bacillati</taxon>
        <taxon>Saganbacteria</taxon>
    </lineage>
</organism>
<evidence type="ECO:0000256" key="5">
    <source>
        <dbReference type="ARBA" id="ARBA00035198"/>
    </source>
</evidence>
<dbReference type="GO" id="GO:0022625">
    <property type="term" value="C:cytosolic large ribosomal subunit"/>
    <property type="evidence" value="ECO:0007669"/>
    <property type="project" value="TreeGrafter"/>
</dbReference>
<keyword evidence="4 6" id="KW-0687">Ribonucleoprotein</keyword>
<dbReference type="Proteomes" id="UP000178417">
    <property type="component" value="Unassembled WGS sequence"/>
</dbReference>
<evidence type="ECO:0000256" key="9">
    <source>
        <dbReference type="SAM" id="MobiDB-lite"/>
    </source>
</evidence>
<evidence type="ECO:0000256" key="2">
    <source>
        <dbReference type="ARBA" id="ARBA00022555"/>
    </source>
</evidence>
<protein>
    <recommendedName>
        <fullName evidence="5 6">Large ribosomal subunit protein uL16</fullName>
    </recommendedName>
</protein>